<comment type="caution">
    <text evidence="1">The sequence shown here is derived from an EMBL/GenBank/DDBJ whole genome shotgun (WGS) entry which is preliminary data.</text>
</comment>
<name>A0A1S9PES6_9SPHI</name>
<dbReference type="EMBL" id="MBTF01000012">
    <property type="protein sequence ID" value="OOQ59457.1"/>
    <property type="molecule type" value="Genomic_DNA"/>
</dbReference>
<sequence>MTALGFKEKWIAAAVVKRWLEFDSEKLEAAPVNHATKDFLKIGFASSGAPFVNFNNDLLSLSDYYGYDHPGNRYLVLGTDGGGNPICFDTDNNDIIVLLDHEQAFELMGTMNKNISELAECLLLYRGFISKVQAENGEDAFLDGDITDEQIASLKEGLLNVNANIFTESDFWRNEVEYVRG</sequence>
<accession>A0A1S9PES6</accession>
<dbReference type="AlphaFoldDB" id="A0A1S9PES6"/>
<keyword evidence="2" id="KW-1185">Reference proteome</keyword>
<protein>
    <recommendedName>
        <fullName evidence="3">SUKH-4 immunity protein</fullName>
    </recommendedName>
</protein>
<dbReference type="RefSeq" id="WP_078348187.1">
    <property type="nucleotide sequence ID" value="NZ_MBTF01000012.1"/>
</dbReference>
<proteinExistence type="predicted"/>
<evidence type="ECO:0000313" key="2">
    <source>
        <dbReference type="Proteomes" id="UP000189739"/>
    </source>
</evidence>
<dbReference type="OrthoDB" id="1191115at2"/>
<dbReference type="Proteomes" id="UP000189739">
    <property type="component" value="Unassembled WGS sequence"/>
</dbReference>
<evidence type="ECO:0008006" key="3">
    <source>
        <dbReference type="Google" id="ProtNLM"/>
    </source>
</evidence>
<reference evidence="1 2" key="1">
    <citation type="submission" date="2016-07" db="EMBL/GenBank/DDBJ databases">
        <title>Genomic analysis of zinc-resistant bacterium Mucilaginibacter pedocola TBZ30.</title>
        <authorList>
            <person name="Huang J."/>
            <person name="Tang J."/>
        </authorList>
    </citation>
    <scope>NUCLEOTIDE SEQUENCE [LARGE SCALE GENOMIC DNA]</scope>
    <source>
        <strain evidence="1 2">TBZ30</strain>
    </source>
</reference>
<evidence type="ECO:0000313" key="1">
    <source>
        <dbReference type="EMBL" id="OOQ59457.1"/>
    </source>
</evidence>
<organism evidence="1 2">
    <name type="scientific">Mucilaginibacter pedocola</name>
    <dbReference type="NCBI Taxonomy" id="1792845"/>
    <lineage>
        <taxon>Bacteria</taxon>
        <taxon>Pseudomonadati</taxon>
        <taxon>Bacteroidota</taxon>
        <taxon>Sphingobacteriia</taxon>
        <taxon>Sphingobacteriales</taxon>
        <taxon>Sphingobacteriaceae</taxon>
        <taxon>Mucilaginibacter</taxon>
    </lineage>
</organism>
<gene>
    <name evidence="1" type="ORF">BC343_04555</name>
</gene>